<evidence type="ECO:0008006" key="4">
    <source>
        <dbReference type="Google" id="ProtNLM"/>
    </source>
</evidence>
<keyword evidence="1" id="KW-0812">Transmembrane</keyword>
<evidence type="ECO:0000256" key="1">
    <source>
        <dbReference type="SAM" id="Phobius"/>
    </source>
</evidence>
<evidence type="ECO:0000313" key="2">
    <source>
        <dbReference type="EMBL" id="RBP61372.1"/>
    </source>
</evidence>
<comment type="caution">
    <text evidence="2">The sequence shown here is derived from an EMBL/GenBank/DDBJ whole genome shotgun (WGS) entry which is preliminary data.</text>
</comment>
<organism evidence="2 3">
    <name type="scientific">Alkalibaculum bacchi</name>
    <dbReference type="NCBI Taxonomy" id="645887"/>
    <lineage>
        <taxon>Bacteria</taxon>
        <taxon>Bacillati</taxon>
        <taxon>Bacillota</taxon>
        <taxon>Clostridia</taxon>
        <taxon>Eubacteriales</taxon>
        <taxon>Eubacteriaceae</taxon>
        <taxon>Alkalibaculum</taxon>
    </lineage>
</organism>
<accession>A0A366I1U1</accession>
<feature type="transmembrane region" description="Helical" evidence="1">
    <location>
        <begin position="80"/>
        <end position="101"/>
    </location>
</feature>
<dbReference type="OrthoDB" id="1069985at2"/>
<dbReference type="AlphaFoldDB" id="A0A366I1U1"/>
<gene>
    <name evidence="2" type="ORF">DES36_11455</name>
</gene>
<keyword evidence="1" id="KW-1133">Transmembrane helix</keyword>
<proteinExistence type="predicted"/>
<sequence length="385" mass="43453">MGKGNHSKSKYKNKGWLDTLKSIVICGVFGGVLGFFIGDFFNPWLKSDNIFIGLLKFYGLIILFVIGYIIHIIIHEAGHLIFGLLTDYTFVSFRIGSITIVKEDGKLKTKKFNIPGTAGQCLMMPPKIKDGEFPFVLYNLGGVIINLLVSALCISTIVLIKEMAFVLEVILLLAAFAGILAAVTNGIPMKIGGVPNDGHNIYSMLKDEDARRGFYVQLEVNGLQSLGIRMKELPLSKFVLNNNADVSQPLNTAMRLMEYSYHLDHLDIESAKTCLLSLTEHMDRIALLFVNEINCERLFLELVTDCDKSTIDRLYNKKLKKYIKASRFQMSKKRLMMAYEIYYTKDINKALQFYKEGKNLASNSPVKGDADMELMLLDWLKVKLL</sequence>
<keyword evidence="1" id="KW-0472">Membrane</keyword>
<reference evidence="2 3" key="1">
    <citation type="submission" date="2018-06" db="EMBL/GenBank/DDBJ databases">
        <title>Genomic Encyclopedia of Type Strains, Phase IV (KMG-IV): sequencing the most valuable type-strain genomes for metagenomic binning, comparative biology and taxonomic classification.</title>
        <authorList>
            <person name="Goeker M."/>
        </authorList>
    </citation>
    <scope>NUCLEOTIDE SEQUENCE [LARGE SCALE GENOMIC DNA]</scope>
    <source>
        <strain evidence="2 3">DSM 22112</strain>
    </source>
</reference>
<feature type="transmembrane region" description="Helical" evidence="1">
    <location>
        <begin position="53"/>
        <end position="74"/>
    </location>
</feature>
<dbReference type="Proteomes" id="UP000253490">
    <property type="component" value="Unassembled WGS sequence"/>
</dbReference>
<evidence type="ECO:0000313" key="3">
    <source>
        <dbReference type="Proteomes" id="UP000253490"/>
    </source>
</evidence>
<protein>
    <recommendedName>
        <fullName evidence="4">Peptidase M50-like protein</fullName>
    </recommendedName>
</protein>
<dbReference type="EMBL" id="QNRX01000014">
    <property type="protein sequence ID" value="RBP61372.1"/>
    <property type="molecule type" value="Genomic_DNA"/>
</dbReference>
<feature type="transmembrane region" description="Helical" evidence="1">
    <location>
        <begin position="135"/>
        <end position="158"/>
    </location>
</feature>
<feature type="transmembrane region" description="Helical" evidence="1">
    <location>
        <begin position="20"/>
        <end position="41"/>
    </location>
</feature>
<feature type="transmembrane region" description="Helical" evidence="1">
    <location>
        <begin position="164"/>
        <end position="183"/>
    </location>
</feature>
<keyword evidence="3" id="KW-1185">Reference proteome</keyword>
<name>A0A366I1U1_9FIRM</name>